<dbReference type="Gene3D" id="3.20.20.410">
    <property type="entry name" value="Protein of unknown function UPF0759"/>
    <property type="match status" value="1"/>
</dbReference>
<accession>A0ABV8X722</accession>
<dbReference type="InterPro" id="IPR036520">
    <property type="entry name" value="UPF0759_sf"/>
</dbReference>
<evidence type="ECO:0000313" key="2">
    <source>
        <dbReference type="Proteomes" id="UP001595817"/>
    </source>
</evidence>
<gene>
    <name evidence="1" type="ORF">ACFOZY_13210</name>
</gene>
<dbReference type="PANTHER" id="PTHR30348">
    <property type="entry name" value="UNCHARACTERIZED PROTEIN YECE"/>
    <property type="match status" value="1"/>
</dbReference>
<reference evidence="2" key="1">
    <citation type="journal article" date="2019" name="Int. J. Syst. Evol. Microbiol.">
        <title>The Global Catalogue of Microorganisms (GCM) 10K type strain sequencing project: providing services to taxonomists for standard genome sequencing and annotation.</title>
        <authorList>
            <consortium name="The Broad Institute Genomics Platform"/>
            <consortium name="The Broad Institute Genome Sequencing Center for Infectious Disease"/>
            <person name="Wu L."/>
            <person name="Ma J."/>
        </authorList>
    </citation>
    <scope>NUCLEOTIDE SEQUENCE [LARGE SCALE GENOMIC DNA]</scope>
    <source>
        <strain evidence="2">CCUG 59778</strain>
    </source>
</reference>
<comment type="caution">
    <text evidence="1">The sequence shown here is derived from an EMBL/GenBank/DDBJ whole genome shotgun (WGS) entry which is preliminary data.</text>
</comment>
<sequence length="286" mass="33260">MIQIGLTGWGDHPDVYSPHSSSRDKLKDYSGHFPIVELDASFYAIQPERNIEKWIRETPDSFQFVVKAYQGITGHHRGELPFASEDEMFELFSRSIRPLKEAGKLAMVLVQFPPWFDCQKKNVEEIRSIRERLNEFELAIEFRHQSWYHIDFRDGTLTFLRENGLIHSICDEPQSGEGSIPLVPISTNKEKVLFRLHGRNIHGWRNPGDDEQWRRVRYLYDYNREELKQLSKTATLLEKQTDRVYVLFNNNSGGHAAANAKQFQKILGISYEGLAPKQLDLFGGEF</sequence>
<dbReference type="EMBL" id="JBHSEC010000020">
    <property type="protein sequence ID" value="MFC4411381.1"/>
    <property type="molecule type" value="Genomic_DNA"/>
</dbReference>
<keyword evidence="2" id="KW-1185">Reference proteome</keyword>
<organism evidence="1 2">
    <name type="scientific">Chungangia koreensis</name>
    <dbReference type="NCBI Taxonomy" id="752657"/>
    <lineage>
        <taxon>Bacteria</taxon>
        <taxon>Bacillati</taxon>
        <taxon>Bacillota</taxon>
        <taxon>Bacilli</taxon>
        <taxon>Lactobacillales</taxon>
        <taxon>Chungangia</taxon>
    </lineage>
</organism>
<evidence type="ECO:0000313" key="1">
    <source>
        <dbReference type="EMBL" id="MFC4411381.1"/>
    </source>
</evidence>
<dbReference type="Proteomes" id="UP001595817">
    <property type="component" value="Unassembled WGS sequence"/>
</dbReference>
<protein>
    <submittedName>
        <fullName evidence="1">DUF72 domain-containing protein</fullName>
    </submittedName>
</protein>
<dbReference type="PANTHER" id="PTHR30348:SF13">
    <property type="entry name" value="UPF0759 PROTEIN YUNF"/>
    <property type="match status" value="1"/>
</dbReference>
<dbReference type="RefSeq" id="WP_378156277.1">
    <property type="nucleotide sequence ID" value="NZ_JBHSEC010000020.1"/>
</dbReference>
<dbReference type="Pfam" id="PF01904">
    <property type="entry name" value="DUF72"/>
    <property type="match status" value="1"/>
</dbReference>
<name>A0ABV8X722_9LACT</name>
<dbReference type="SUPFAM" id="SSF117396">
    <property type="entry name" value="TM1631-like"/>
    <property type="match status" value="1"/>
</dbReference>
<dbReference type="InterPro" id="IPR002763">
    <property type="entry name" value="DUF72"/>
</dbReference>
<proteinExistence type="predicted"/>